<organism evidence="1">
    <name type="scientific">marine sediment metagenome</name>
    <dbReference type="NCBI Taxonomy" id="412755"/>
    <lineage>
        <taxon>unclassified sequences</taxon>
        <taxon>metagenomes</taxon>
        <taxon>ecological metagenomes</taxon>
    </lineage>
</organism>
<dbReference type="EMBL" id="BARU01044479">
    <property type="protein sequence ID" value="GAH78203.1"/>
    <property type="molecule type" value="Genomic_DNA"/>
</dbReference>
<protein>
    <submittedName>
        <fullName evidence="1">Uncharacterized protein</fullName>
    </submittedName>
</protein>
<sequence>MCEPFDCLACLGRYWLAQLAMGHASSHGTWVNLYVNGLYWGLFNPVERP</sequence>
<proteinExistence type="predicted"/>
<feature type="non-terminal residue" evidence="1">
    <location>
        <position position="49"/>
    </location>
</feature>
<dbReference type="AlphaFoldDB" id="X1K7Z1"/>
<comment type="caution">
    <text evidence="1">The sequence shown here is derived from an EMBL/GenBank/DDBJ whole genome shotgun (WGS) entry which is preliminary data.</text>
</comment>
<reference evidence="1" key="1">
    <citation type="journal article" date="2014" name="Front. Microbiol.">
        <title>High frequency of phylogenetically diverse reductive dehalogenase-homologous genes in deep subseafloor sedimentary metagenomes.</title>
        <authorList>
            <person name="Kawai M."/>
            <person name="Futagami T."/>
            <person name="Toyoda A."/>
            <person name="Takaki Y."/>
            <person name="Nishi S."/>
            <person name="Hori S."/>
            <person name="Arai W."/>
            <person name="Tsubouchi T."/>
            <person name="Morono Y."/>
            <person name="Uchiyama I."/>
            <person name="Ito T."/>
            <person name="Fujiyama A."/>
            <person name="Inagaki F."/>
            <person name="Takami H."/>
        </authorList>
    </citation>
    <scope>NUCLEOTIDE SEQUENCE</scope>
    <source>
        <strain evidence="1">Expedition CK06-06</strain>
    </source>
</reference>
<gene>
    <name evidence="1" type="ORF">S03H2_67820</name>
</gene>
<accession>X1K7Z1</accession>
<name>X1K7Z1_9ZZZZ</name>
<evidence type="ECO:0000313" key="1">
    <source>
        <dbReference type="EMBL" id="GAH78203.1"/>
    </source>
</evidence>